<evidence type="ECO:0000313" key="1">
    <source>
        <dbReference type="Proteomes" id="UP000887579"/>
    </source>
</evidence>
<name>A0AC34F3C8_9BILA</name>
<organism evidence="1 2">
    <name type="scientific">Panagrolaimus sp. ES5</name>
    <dbReference type="NCBI Taxonomy" id="591445"/>
    <lineage>
        <taxon>Eukaryota</taxon>
        <taxon>Metazoa</taxon>
        <taxon>Ecdysozoa</taxon>
        <taxon>Nematoda</taxon>
        <taxon>Chromadorea</taxon>
        <taxon>Rhabditida</taxon>
        <taxon>Tylenchina</taxon>
        <taxon>Panagrolaimomorpha</taxon>
        <taxon>Panagrolaimoidea</taxon>
        <taxon>Panagrolaimidae</taxon>
        <taxon>Panagrolaimus</taxon>
    </lineage>
</organism>
<proteinExistence type="predicted"/>
<dbReference type="Proteomes" id="UP000887579">
    <property type="component" value="Unplaced"/>
</dbReference>
<evidence type="ECO:0000313" key="2">
    <source>
        <dbReference type="WBParaSite" id="ES5_v2.g11376.t1"/>
    </source>
</evidence>
<reference evidence="2" key="1">
    <citation type="submission" date="2022-11" db="UniProtKB">
        <authorList>
            <consortium name="WormBaseParasite"/>
        </authorList>
    </citation>
    <scope>IDENTIFICATION</scope>
</reference>
<accession>A0AC34F3C8</accession>
<sequence>MSSSSERNNSQQPVTTTDGIDLNMISNIIGSLPPPDPPAKNQEWHQAIKNDVRNHLVVKIVKEICPSSDMPTSMQHQRIKDLILHARQIETEIFEIATDKENYYQLLAEKIYHIQKEHGLKQSQRSNDFSQLSPQ</sequence>
<dbReference type="WBParaSite" id="ES5_v2.g11376.t1">
    <property type="protein sequence ID" value="ES5_v2.g11376.t1"/>
    <property type="gene ID" value="ES5_v2.g11376"/>
</dbReference>
<protein>
    <submittedName>
        <fullName evidence="2">Histone acetyltransferase</fullName>
    </submittedName>
</protein>